<dbReference type="Pfam" id="PF08282">
    <property type="entry name" value="Hydrolase_3"/>
    <property type="match status" value="1"/>
</dbReference>
<dbReference type="EMBL" id="CZAP01000029">
    <property type="protein sequence ID" value="CUQ19439.1"/>
    <property type="molecule type" value="Genomic_DNA"/>
</dbReference>
<dbReference type="GO" id="GO:0000287">
    <property type="term" value="F:magnesium ion binding"/>
    <property type="evidence" value="ECO:0007669"/>
    <property type="project" value="TreeGrafter"/>
</dbReference>
<dbReference type="AlphaFoldDB" id="A0A174UKB9"/>
<sequence>MIKVLLLDVDGTLLSFETHKVSQSSIDALKKVHDSGIKIVIATGRAASDLHEIDDAVPYDGVIALNGAECVLRDGSVIRKVAIPAQDFRKSMELAREFDFAVALELNEGVFVNRLTPTVEQIAGIVEHPVPPVVDIEEMFERKECCQLCFYFDEETEQKVMPLLSGLSATRWHPLFADVNVAGTSKATGLSLFADYYRVKVSEIMACGDGGNDIPMLKAAGIGVAMGNASEKVQSVADFVTDTVDNNGLYKVLKHFGVI</sequence>
<dbReference type="SFLD" id="SFLDG01140">
    <property type="entry name" value="C2.B:_Phosphomannomutase_and_P"/>
    <property type="match status" value="1"/>
</dbReference>
<dbReference type="Gene3D" id="3.40.50.1000">
    <property type="entry name" value="HAD superfamily/HAD-like"/>
    <property type="match status" value="1"/>
</dbReference>
<gene>
    <name evidence="1" type="primary">yidA_3</name>
    <name evidence="1" type="ORF">ERS852511_04720</name>
</gene>
<keyword evidence="1" id="KW-0378">Hydrolase</keyword>
<protein>
    <submittedName>
        <fullName evidence="1">Hydrolase</fullName>
        <ecNumber evidence="1">3.1.3.-</ecNumber>
    </submittedName>
</protein>
<dbReference type="NCBIfam" id="TIGR01484">
    <property type="entry name" value="HAD-SF-IIB"/>
    <property type="match status" value="1"/>
</dbReference>
<organism evidence="1 2">
    <name type="scientific">Bacteroides thetaiotaomicron</name>
    <dbReference type="NCBI Taxonomy" id="818"/>
    <lineage>
        <taxon>Bacteria</taxon>
        <taxon>Pseudomonadati</taxon>
        <taxon>Bacteroidota</taxon>
        <taxon>Bacteroidia</taxon>
        <taxon>Bacteroidales</taxon>
        <taxon>Bacteroidaceae</taxon>
        <taxon>Bacteroides</taxon>
    </lineage>
</organism>
<dbReference type="Proteomes" id="UP000095576">
    <property type="component" value="Unassembled WGS sequence"/>
</dbReference>
<dbReference type="EC" id="3.1.3.-" evidence="1"/>
<dbReference type="InterPro" id="IPR023214">
    <property type="entry name" value="HAD_sf"/>
</dbReference>
<dbReference type="RefSeq" id="WP_055301173.1">
    <property type="nucleotide sequence ID" value="NZ_CZAP01000029.1"/>
</dbReference>
<dbReference type="PROSITE" id="PS01228">
    <property type="entry name" value="COF_1"/>
    <property type="match status" value="1"/>
</dbReference>
<reference evidence="1 2" key="1">
    <citation type="submission" date="2015-09" db="EMBL/GenBank/DDBJ databases">
        <authorList>
            <consortium name="Pathogen Informatics"/>
        </authorList>
    </citation>
    <scope>NUCLEOTIDE SEQUENCE [LARGE SCALE GENOMIC DNA]</scope>
    <source>
        <strain evidence="1 2">2789STDY5834899</strain>
    </source>
</reference>
<dbReference type="PANTHER" id="PTHR10000:SF25">
    <property type="entry name" value="PHOSPHATASE YKRA-RELATED"/>
    <property type="match status" value="1"/>
</dbReference>
<dbReference type="GO" id="GO:0005829">
    <property type="term" value="C:cytosol"/>
    <property type="evidence" value="ECO:0007669"/>
    <property type="project" value="TreeGrafter"/>
</dbReference>
<dbReference type="SFLD" id="SFLDG01144">
    <property type="entry name" value="C2.B.4:_PGP_Like"/>
    <property type="match status" value="1"/>
</dbReference>
<dbReference type="NCBIfam" id="TIGR00099">
    <property type="entry name" value="Cof-subfamily"/>
    <property type="match status" value="1"/>
</dbReference>
<evidence type="ECO:0000313" key="2">
    <source>
        <dbReference type="Proteomes" id="UP000095576"/>
    </source>
</evidence>
<dbReference type="PANTHER" id="PTHR10000">
    <property type="entry name" value="PHOSPHOSERINE PHOSPHATASE"/>
    <property type="match status" value="1"/>
</dbReference>
<dbReference type="SUPFAM" id="SSF56784">
    <property type="entry name" value="HAD-like"/>
    <property type="match status" value="1"/>
</dbReference>
<dbReference type="GO" id="GO:0016791">
    <property type="term" value="F:phosphatase activity"/>
    <property type="evidence" value="ECO:0007669"/>
    <property type="project" value="TreeGrafter"/>
</dbReference>
<name>A0A174UKB9_BACT4</name>
<dbReference type="SFLD" id="SFLDS00003">
    <property type="entry name" value="Haloacid_Dehalogenase"/>
    <property type="match status" value="1"/>
</dbReference>
<dbReference type="InterPro" id="IPR006379">
    <property type="entry name" value="HAD-SF_hydro_IIB"/>
</dbReference>
<dbReference type="CDD" id="cd07517">
    <property type="entry name" value="HAD_HPP"/>
    <property type="match status" value="1"/>
</dbReference>
<dbReference type="PROSITE" id="PS01229">
    <property type="entry name" value="COF_2"/>
    <property type="match status" value="1"/>
</dbReference>
<evidence type="ECO:0000313" key="1">
    <source>
        <dbReference type="EMBL" id="CUQ19439.1"/>
    </source>
</evidence>
<proteinExistence type="predicted"/>
<accession>A0A174UKB9</accession>
<dbReference type="Gene3D" id="3.30.1240.10">
    <property type="match status" value="1"/>
</dbReference>
<dbReference type="InterPro" id="IPR000150">
    <property type="entry name" value="Cof"/>
</dbReference>
<dbReference type="InterPro" id="IPR036412">
    <property type="entry name" value="HAD-like_sf"/>
</dbReference>